<evidence type="ECO:0000256" key="3">
    <source>
        <dbReference type="ARBA" id="ARBA00022989"/>
    </source>
</evidence>
<keyword evidence="3 6" id="KW-1133">Transmembrane helix</keyword>
<feature type="transmembrane region" description="Helical" evidence="6">
    <location>
        <begin position="63"/>
        <end position="86"/>
    </location>
</feature>
<protein>
    <submittedName>
        <fullName evidence="8">Putative member of chemokine-like factor super family</fullName>
    </submittedName>
</protein>
<sequence>MADYTQSATVTQTTTVTQPYIRYDPEYIRTIPGIIKIVCCVLNLIGFICIEVSYFSYHSRGSFFNTVAMMGFWFTGIMLVFYLFHVCEKFHKIPWLKIEMYFCAAWTLLYMLASSLAAATNAEAFQAAAFFGYCAMIAYGYDAFLKYKAVSAGEIAQGTRSVQTQQQQQQTISTVTTY</sequence>
<name>A0A1Q3FFQ2_CULTA</name>
<dbReference type="InterPro" id="IPR050578">
    <property type="entry name" value="MARVEL-CKLF_proteins"/>
</dbReference>
<evidence type="ECO:0000256" key="5">
    <source>
        <dbReference type="PROSITE-ProRule" id="PRU00581"/>
    </source>
</evidence>
<feature type="transmembrane region" description="Helical" evidence="6">
    <location>
        <begin position="34"/>
        <end position="57"/>
    </location>
</feature>
<feature type="domain" description="MARVEL" evidence="7">
    <location>
        <begin position="27"/>
        <end position="151"/>
    </location>
</feature>
<dbReference type="PROSITE" id="PS51225">
    <property type="entry name" value="MARVEL"/>
    <property type="match status" value="1"/>
</dbReference>
<accession>A0A1Q3FFQ2</accession>
<keyword evidence="2 5" id="KW-0812">Transmembrane</keyword>
<dbReference type="PANTHER" id="PTHR22776">
    <property type="entry name" value="MARVEL-CONTAINING POTENTIAL LIPID RAFT-ASSOCIATED PROTEIN"/>
    <property type="match status" value="1"/>
</dbReference>
<dbReference type="AlphaFoldDB" id="A0A1Q3FFQ2"/>
<comment type="subcellular location">
    <subcellularLocation>
        <location evidence="1">Membrane</location>
        <topology evidence="1">Multi-pass membrane protein</topology>
    </subcellularLocation>
</comment>
<evidence type="ECO:0000256" key="6">
    <source>
        <dbReference type="SAM" id="Phobius"/>
    </source>
</evidence>
<organism evidence="8">
    <name type="scientific">Culex tarsalis</name>
    <name type="common">Encephalitis mosquito</name>
    <dbReference type="NCBI Taxonomy" id="7177"/>
    <lineage>
        <taxon>Eukaryota</taxon>
        <taxon>Metazoa</taxon>
        <taxon>Ecdysozoa</taxon>
        <taxon>Arthropoda</taxon>
        <taxon>Hexapoda</taxon>
        <taxon>Insecta</taxon>
        <taxon>Pterygota</taxon>
        <taxon>Neoptera</taxon>
        <taxon>Endopterygota</taxon>
        <taxon>Diptera</taxon>
        <taxon>Nematocera</taxon>
        <taxon>Culicoidea</taxon>
        <taxon>Culicidae</taxon>
        <taxon>Culicinae</taxon>
        <taxon>Culicini</taxon>
        <taxon>Culex</taxon>
        <taxon>Culex</taxon>
    </lineage>
</organism>
<keyword evidence="4 5" id="KW-0472">Membrane</keyword>
<feature type="transmembrane region" description="Helical" evidence="6">
    <location>
        <begin position="124"/>
        <end position="141"/>
    </location>
</feature>
<dbReference type="PANTHER" id="PTHR22776:SF49">
    <property type="entry name" value="MARVEL DOMAIN-CONTAINING PROTEIN"/>
    <property type="match status" value="1"/>
</dbReference>
<evidence type="ECO:0000313" key="8">
    <source>
        <dbReference type="EMBL" id="JAV26369.1"/>
    </source>
</evidence>
<evidence type="ECO:0000256" key="2">
    <source>
        <dbReference type="ARBA" id="ARBA00022692"/>
    </source>
</evidence>
<evidence type="ECO:0000256" key="1">
    <source>
        <dbReference type="ARBA" id="ARBA00004141"/>
    </source>
</evidence>
<dbReference type="InterPro" id="IPR008253">
    <property type="entry name" value="Marvel"/>
</dbReference>
<dbReference type="EMBL" id="GFDL01008676">
    <property type="protein sequence ID" value="JAV26369.1"/>
    <property type="molecule type" value="Transcribed_RNA"/>
</dbReference>
<evidence type="ECO:0000256" key="4">
    <source>
        <dbReference type="ARBA" id="ARBA00023136"/>
    </source>
</evidence>
<reference evidence="8" key="1">
    <citation type="submission" date="2017-01" db="EMBL/GenBank/DDBJ databases">
        <title>A deep insight into the sialotranscriptome of adult male and female Cluex tarsalis mosquitoes.</title>
        <authorList>
            <person name="Ribeiro J.M."/>
            <person name="Moreira F."/>
            <person name="Bernard K.A."/>
            <person name="Calvo E."/>
        </authorList>
    </citation>
    <scope>NUCLEOTIDE SEQUENCE</scope>
    <source>
        <strain evidence="8">Kern County</strain>
        <tissue evidence="8">Salivary glands</tissue>
    </source>
</reference>
<evidence type="ECO:0000259" key="7">
    <source>
        <dbReference type="PROSITE" id="PS51225"/>
    </source>
</evidence>
<feature type="transmembrane region" description="Helical" evidence="6">
    <location>
        <begin position="98"/>
        <end position="118"/>
    </location>
</feature>
<dbReference type="GO" id="GO:0016020">
    <property type="term" value="C:membrane"/>
    <property type="evidence" value="ECO:0007669"/>
    <property type="project" value="UniProtKB-SubCell"/>
</dbReference>
<proteinExistence type="predicted"/>
<dbReference type="Pfam" id="PF01284">
    <property type="entry name" value="MARVEL"/>
    <property type="match status" value="1"/>
</dbReference>